<dbReference type="InterPro" id="IPR006657">
    <property type="entry name" value="MoPterin_dinucl-bd_dom"/>
</dbReference>
<dbReference type="PANTHER" id="PTHR43105:SF9">
    <property type="entry name" value="NADPH-FE(3+) OXIDOREDUCTASE SUBUNIT ALPHA"/>
    <property type="match status" value="1"/>
</dbReference>
<keyword evidence="8" id="KW-1185">Reference proteome</keyword>
<dbReference type="InterPro" id="IPR009010">
    <property type="entry name" value="Asp_de-COase-like_dom_sf"/>
</dbReference>
<dbReference type="Pfam" id="PF00384">
    <property type="entry name" value="Molybdopterin"/>
    <property type="match status" value="1"/>
</dbReference>
<dbReference type="AlphaFoldDB" id="A0A7V8GNK7"/>
<evidence type="ECO:0000256" key="2">
    <source>
        <dbReference type="ARBA" id="ARBA00023002"/>
    </source>
</evidence>
<evidence type="ECO:0000256" key="3">
    <source>
        <dbReference type="ARBA" id="ARBA00023004"/>
    </source>
</evidence>
<dbReference type="InterPro" id="IPR050123">
    <property type="entry name" value="Prok_molybdopt-oxidoreductase"/>
</dbReference>
<comment type="caution">
    <text evidence="7">The sequence shown here is derived from an EMBL/GenBank/DDBJ whole genome shotgun (WGS) entry which is preliminary data.</text>
</comment>
<dbReference type="SUPFAM" id="SSF50692">
    <property type="entry name" value="ADC-like"/>
    <property type="match status" value="1"/>
</dbReference>
<accession>A0A7V8GNK7</accession>
<name>A0A7V8GNK7_9GAMM</name>
<gene>
    <name evidence="7" type="ORF">B1992_04070</name>
</gene>
<evidence type="ECO:0000256" key="4">
    <source>
        <dbReference type="ARBA" id="ARBA00023014"/>
    </source>
</evidence>
<dbReference type="GO" id="GO:0043546">
    <property type="term" value="F:molybdopterin cofactor binding"/>
    <property type="evidence" value="ECO:0007669"/>
    <property type="project" value="InterPro"/>
</dbReference>
<evidence type="ECO:0000259" key="6">
    <source>
        <dbReference type="Pfam" id="PF01568"/>
    </source>
</evidence>
<keyword evidence="2" id="KW-0560">Oxidoreductase</keyword>
<evidence type="ECO:0000259" key="5">
    <source>
        <dbReference type="Pfam" id="PF00384"/>
    </source>
</evidence>
<dbReference type="Pfam" id="PF01568">
    <property type="entry name" value="Molydop_binding"/>
    <property type="match status" value="1"/>
</dbReference>
<dbReference type="GO" id="GO:0051536">
    <property type="term" value="F:iron-sulfur cluster binding"/>
    <property type="evidence" value="ECO:0007669"/>
    <property type="project" value="UniProtKB-KW"/>
</dbReference>
<dbReference type="GO" id="GO:0016491">
    <property type="term" value="F:oxidoreductase activity"/>
    <property type="evidence" value="ECO:0007669"/>
    <property type="project" value="UniProtKB-KW"/>
</dbReference>
<reference evidence="7 8" key="1">
    <citation type="submission" date="2017-10" db="EMBL/GenBank/DDBJ databases">
        <title>Whole genome sequencing of Pseudoxanthomonas broegbernensis DSM 12573(T).</title>
        <authorList>
            <person name="Kumar S."/>
            <person name="Bansal K."/>
            <person name="Kaur A."/>
            <person name="Patil P."/>
            <person name="Sharma S."/>
            <person name="Patil P.B."/>
        </authorList>
    </citation>
    <scope>NUCLEOTIDE SEQUENCE [LARGE SCALE GENOMIC DNA]</scope>
    <source>
        <strain evidence="7 8">DSM 12573</strain>
    </source>
</reference>
<dbReference type="Proteomes" id="UP000462066">
    <property type="component" value="Unassembled WGS sequence"/>
</dbReference>
<keyword evidence="3" id="KW-0408">Iron</keyword>
<keyword evidence="1" id="KW-0479">Metal-binding</keyword>
<sequence length="494" mass="51425">MDGSGGPGPHRQGAASRADGPERAGLVLFAGSDAACAHPTPLRRLQAARAGDGQVRWIVVDPRRTATAARADLHLAIQPGTDVALFNGMLHHLVWEGLLAQDFIAARTTGFAALKRVLRDCSPRTAAGICGIPATDLIAAAEWFGRSPAALSLYGGGLVRPAHGSDGLRALHHLHLATGQLGRPGTGLHSLAGGFDASRAPGAGAMAATRDAHALSADQVHRFDPVGYRPAAEPTSARFPLRLLTGRLRDGSLGPARTGQAPATHSVLRMHPDDAVRRGLADGGLVRIAGKRGEWVLPLETSGEVGSGIVFAAVHGPERGDDDPAGGPPEEACACPPGFEHAAVRVEPAGLRWHLLAARRGDAPAMRAALQPLLRDCGYANISLRPASSEGDGSAWLVLRAASADAMPAQWLAALDRALALAPGADALEHRDARRGLLKRVAWRGDFIDGLLWADAQPGGGEPLLRAALAGQAWHGPRLAAFAVPADIPRRTRP</sequence>
<protein>
    <submittedName>
        <fullName evidence="7">Uncharacterized protein</fullName>
    </submittedName>
</protein>
<dbReference type="GO" id="GO:1990204">
    <property type="term" value="C:oxidoreductase complex"/>
    <property type="evidence" value="ECO:0007669"/>
    <property type="project" value="UniProtKB-ARBA"/>
</dbReference>
<dbReference type="Gene3D" id="3.40.228.10">
    <property type="entry name" value="Dimethylsulfoxide Reductase, domain 2"/>
    <property type="match status" value="1"/>
</dbReference>
<dbReference type="PANTHER" id="PTHR43105">
    <property type="entry name" value="RESPIRATORY NITRATE REDUCTASE"/>
    <property type="match status" value="1"/>
</dbReference>
<dbReference type="GO" id="GO:0046872">
    <property type="term" value="F:metal ion binding"/>
    <property type="evidence" value="ECO:0007669"/>
    <property type="project" value="UniProtKB-KW"/>
</dbReference>
<dbReference type="GO" id="GO:0045333">
    <property type="term" value="P:cellular respiration"/>
    <property type="evidence" value="ECO:0007669"/>
    <property type="project" value="UniProtKB-ARBA"/>
</dbReference>
<evidence type="ECO:0000313" key="7">
    <source>
        <dbReference type="EMBL" id="KAF1687173.1"/>
    </source>
</evidence>
<dbReference type="GO" id="GO:0016020">
    <property type="term" value="C:membrane"/>
    <property type="evidence" value="ECO:0007669"/>
    <property type="project" value="TreeGrafter"/>
</dbReference>
<dbReference type="SUPFAM" id="SSF53706">
    <property type="entry name" value="Formate dehydrogenase/DMSO reductase, domains 1-3"/>
    <property type="match status" value="1"/>
</dbReference>
<feature type="domain" description="Molybdopterin oxidoreductase" evidence="5">
    <location>
        <begin position="22"/>
        <end position="199"/>
    </location>
</feature>
<organism evidence="7 8">
    <name type="scientific">Pseudoxanthomonas broegbernensis</name>
    <dbReference type="NCBI Taxonomy" id="83619"/>
    <lineage>
        <taxon>Bacteria</taxon>
        <taxon>Pseudomonadati</taxon>
        <taxon>Pseudomonadota</taxon>
        <taxon>Gammaproteobacteria</taxon>
        <taxon>Lysobacterales</taxon>
        <taxon>Lysobacteraceae</taxon>
        <taxon>Pseudoxanthomonas</taxon>
    </lineage>
</organism>
<evidence type="ECO:0000256" key="1">
    <source>
        <dbReference type="ARBA" id="ARBA00022723"/>
    </source>
</evidence>
<dbReference type="Gene3D" id="2.40.40.20">
    <property type="match status" value="1"/>
</dbReference>
<dbReference type="EMBL" id="MWIP01000003">
    <property type="protein sequence ID" value="KAF1687173.1"/>
    <property type="molecule type" value="Genomic_DNA"/>
</dbReference>
<dbReference type="InterPro" id="IPR006656">
    <property type="entry name" value="Mopterin_OxRdtase"/>
</dbReference>
<proteinExistence type="predicted"/>
<evidence type="ECO:0000313" key="8">
    <source>
        <dbReference type="Proteomes" id="UP000462066"/>
    </source>
</evidence>
<dbReference type="Gene3D" id="3.40.50.740">
    <property type="match status" value="1"/>
</dbReference>
<feature type="domain" description="Molybdopterin dinucleotide-binding" evidence="6">
    <location>
        <begin position="242"/>
        <end position="318"/>
    </location>
</feature>
<keyword evidence="4" id="KW-0411">Iron-sulfur</keyword>
<dbReference type="RefSeq" id="WP_162310191.1">
    <property type="nucleotide sequence ID" value="NZ_JACHGU010000005.1"/>
</dbReference>